<dbReference type="AlphaFoldDB" id="A0A8D8BEJ5"/>
<reference evidence="1" key="1">
    <citation type="submission" date="2021-05" db="EMBL/GenBank/DDBJ databases">
        <authorList>
            <person name="Alioto T."/>
            <person name="Alioto T."/>
            <person name="Gomez Garrido J."/>
        </authorList>
    </citation>
    <scope>NUCLEOTIDE SEQUENCE</scope>
</reference>
<dbReference type="EMBL" id="HBUE01071569">
    <property type="protein sequence ID" value="CAG6472863.1"/>
    <property type="molecule type" value="Transcribed_RNA"/>
</dbReference>
<accession>A0A8D8BEJ5</accession>
<name>A0A8D8BEJ5_CULPI</name>
<sequence length="103" mass="10992">MSMVRLVGWNGRVVQIVVSFVVSVDARNGEFLGGFERDLIPPNFPDPSPTVLITQEEAAITGSGATRGVHIVPTLRFTQSGELRADLGLHVALLEGGHVLSTI</sequence>
<protein>
    <submittedName>
        <fullName evidence="1">(northern house mosquito) hypothetical protein</fullName>
    </submittedName>
</protein>
<evidence type="ECO:0000313" key="1">
    <source>
        <dbReference type="EMBL" id="CAG6472863.1"/>
    </source>
</evidence>
<organism evidence="1">
    <name type="scientific">Culex pipiens</name>
    <name type="common">House mosquito</name>
    <dbReference type="NCBI Taxonomy" id="7175"/>
    <lineage>
        <taxon>Eukaryota</taxon>
        <taxon>Metazoa</taxon>
        <taxon>Ecdysozoa</taxon>
        <taxon>Arthropoda</taxon>
        <taxon>Hexapoda</taxon>
        <taxon>Insecta</taxon>
        <taxon>Pterygota</taxon>
        <taxon>Neoptera</taxon>
        <taxon>Endopterygota</taxon>
        <taxon>Diptera</taxon>
        <taxon>Nematocera</taxon>
        <taxon>Culicoidea</taxon>
        <taxon>Culicidae</taxon>
        <taxon>Culicinae</taxon>
        <taxon>Culicini</taxon>
        <taxon>Culex</taxon>
        <taxon>Culex</taxon>
    </lineage>
</organism>
<proteinExistence type="predicted"/>